<keyword evidence="1" id="KW-0472">Membrane</keyword>
<dbReference type="EMBL" id="CP036274">
    <property type="protein sequence ID" value="QDU29736.1"/>
    <property type="molecule type" value="Genomic_DNA"/>
</dbReference>
<name>A0A517YHN8_9BACT</name>
<dbReference type="CDD" id="cd07983">
    <property type="entry name" value="LPLAT_DUF374-like"/>
    <property type="match status" value="1"/>
</dbReference>
<reference evidence="3 4" key="1">
    <citation type="submission" date="2019-02" db="EMBL/GenBank/DDBJ databases">
        <title>Deep-cultivation of Planctomycetes and their phenomic and genomic characterization uncovers novel biology.</title>
        <authorList>
            <person name="Wiegand S."/>
            <person name="Jogler M."/>
            <person name="Boedeker C."/>
            <person name="Pinto D."/>
            <person name="Vollmers J."/>
            <person name="Rivas-Marin E."/>
            <person name="Kohn T."/>
            <person name="Peeters S.H."/>
            <person name="Heuer A."/>
            <person name="Rast P."/>
            <person name="Oberbeckmann S."/>
            <person name="Bunk B."/>
            <person name="Jeske O."/>
            <person name="Meyerdierks A."/>
            <person name="Storesund J.E."/>
            <person name="Kallscheuer N."/>
            <person name="Luecker S."/>
            <person name="Lage O.M."/>
            <person name="Pohl T."/>
            <person name="Merkel B.J."/>
            <person name="Hornburger P."/>
            <person name="Mueller R.-W."/>
            <person name="Bruemmer F."/>
            <person name="Labrenz M."/>
            <person name="Spormann A.M."/>
            <person name="Op den Camp H."/>
            <person name="Overmann J."/>
            <person name="Amann R."/>
            <person name="Jetten M.S.M."/>
            <person name="Mascher T."/>
            <person name="Medema M.H."/>
            <person name="Devos D.P."/>
            <person name="Kaster A.-K."/>
            <person name="Ovreas L."/>
            <person name="Rohde M."/>
            <person name="Galperin M.Y."/>
            <person name="Jogler C."/>
        </authorList>
    </citation>
    <scope>NUCLEOTIDE SEQUENCE [LARGE SCALE GENOMIC DNA]</scope>
    <source>
        <strain evidence="3 4">ETA_A8</strain>
    </source>
</reference>
<evidence type="ECO:0000259" key="2">
    <source>
        <dbReference type="Pfam" id="PF04028"/>
    </source>
</evidence>
<evidence type="ECO:0000313" key="3">
    <source>
        <dbReference type="EMBL" id="QDU29736.1"/>
    </source>
</evidence>
<feature type="domain" description="DUF374" evidence="2">
    <location>
        <begin position="65"/>
        <end position="126"/>
    </location>
</feature>
<protein>
    <recommendedName>
        <fullName evidence="2">DUF374 domain-containing protein</fullName>
    </recommendedName>
</protein>
<dbReference type="RefSeq" id="WP_202921216.1">
    <property type="nucleotide sequence ID" value="NZ_CP036274.1"/>
</dbReference>
<keyword evidence="1" id="KW-0812">Transmembrane</keyword>
<dbReference type="Pfam" id="PF04028">
    <property type="entry name" value="DUF374"/>
    <property type="match status" value="1"/>
</dbReference>
<sequence>MVFYKRWFNYSLVAFALTVGRLWLKSVRVQVICDPDDDVRVNPAGHIISLWHQDIIMACMSLTSSQMKVLVSHSEDGGYITRTINGLGFSTIRGSSKKGGAQAMREMLRETRASCVAITPDGPKGPPLQVKEGVTYLASRSGSPILAVGCAYGRAHRFGSWDRLFCPLPFSRVVVYLMPGLEVPRSADKQELDQYTADLQQRMIEAHERAEEHLAAWASTGKCAPTSVKMTNARKRCPDREPANQAVC</sequence>
<keyword evidence="1" id="KW-1133">Transmembrane helix</keyword>
<keyword evidence="4" id="KW-1185">Reference proteome</keyword>
<accession>A0A517YHN8</accession>
<dbReference type="AlphaFoldDB" id="A0A517YHN8"/>
<proteinExistence type="predicted"/>
<evidence type="ECO:0000256" key="1">
    <source>
        <dbReference type="SAM" id="Phobius"/>
    </source>
</evidence>
<organism evidence="3 4">
    <name type="scientific">Anatilimnocola aggregata</name>
    <dbReference type="NCBI Taxonomy" id="2528021"/>
    <lineage>
        <taxon>Bacteria</taxon>
        <taxon>Pseudomonadati</taxon>
        <taxon>Planctomycetota</taxon>
        <taxon>Planctomycetia</taxon>
        <taxon>Pirellulales</taxon>
        <taxon>Pirellulaceae</taxon>
        <taxon>Anatilimnocola</taxon>
    </lineage>
</organism>
<dbReference type="Proteomes" id="UP000315017">
    <property type="component" value="Chromosome"/>
</dbReference>
<evidence type="ECO:0000313" key="4">
    <source>
        <dbReference type="Proteomes" id="UP000315017"/>
    </source>
</evidence>
<dbReference type="SUPFAM" id="SSF69593">
    <property type="entry name" value="Glycerol-3-phosphate (1)-acyltransferase"/>
    <property type="match status" value="1"/>
</dbReference>
<feature type="transmembrane region" description="Helical" evidence="1">
    <location>
        <begin position="7"/>
        <end position="24"/>
    </location>
</feature>
<dbReference type="KEGG" id="aagg:ETAA8_48510"/>
<dbReference type="InterPro" id="IPR007172">
    <property type="entry name" value="DUF374"/>
</dbReference>
<gene>
    <name evidence="3" type="ORF">ETAA8_48510</name>
</gene>